<evidence type="ECO:0000313" key="1">
    <source>
        <dbReference type="EMBL" id="ESS67179.1"/>
    </source>
</evidence>
<dbReference type="AlphaFoldDB" id="V5BHG5"/>
<dbReference type="STRING" id="1116472.MGMO_171c00210"/>
<reference evidence="1 2" key="1">
    <citation type="journal article" date="2013" name="Genome Announc.">
        <title>Draft Genome Sequence of the Methanotrophic Gammaproteobacterium Methyloglobulus morosus DSM 22980 Strain KoM1.</title>
        <authorList>
            <person name="Poehlein A."/>
            <person name="Deutzmann J.S."/>
            <person name="Daniel R."/>
            <person name="Simeonova D.D."/>
        </authorList>
    </citation>
    <scope>NUCLEOTIDE SEQUENCE [LARGE SCALE GENOMIC DNA]</scope>
    <source>
        <strain evidence="1 2">KoM1</strain>
    </source>
</reference>
<accession>V5BHG5</accession>
<proteinExistence type="predicted"/>
<dbReference type="RefSeq" id="WP_023496448.1">
    <property type="nucleotide sequence ID" value="NZ_AYLO01000156.1"/>
</dbReference>
<dbReference type="Proteomes" id="UP000017842">
    <property type="component" value="Unassembled WGS sequence"/>
</dbReference>
<protein>
    <submittedName>
        <fullName evidence="1">Uncharacterized protein</fullName>
    </submittedName>
</protein>
<dbReference type="EMBL" id="AYLO01000156">
    <property type="protein sequence ID" value="ESS67179.1"/>
    <property type="molecule type" value="Genomic_DNA"/>
</dbReference>
<name>V5BHG5_9GAMM</name>
<organism evidence="1 2">
    <name type="scientific">Methyloglobulus morosus KoM1</name>
    <dbReference type="NCBI Taxonomy" id="1116472"/>
    <lineage>
        <taxon>Bacteria</taxon>
        <taxon>Pseudomonadati</taxon>
        <taxon>Pseudomonadota</taxon>
        <taxon>Gammaproteobacteria</taxon>
        <taxon>Methylococcales</taxon>
        <taxon>Methylococcaceae</taxon>
        <taxon>Methyloglobulus</taxon>
    </lineage>
</organism>
<keyword evidence="2" id="KW-1185">Reference proteome</keyword>
<evidence type="ECO:0000313" key="2">
    <source>
        <dbReference type="Proteomes" id="UP000017842"/>
    </source>
</evidence>
<gene>
    <name evidence="1" type="ORF">MGMO_171c00210</name>
</gene>
<sequence length="62" mass="7192">MDKSIKRVMRLGENSLRGYFGKIEGIDVNAPKQFANEHCGLVLRLDNTWADPFKDKWLWGII</sequence>
<comment type="caution">
    <text evidence="1">The sequence shown here is derived from an EMBL/GenBank/DDBJ whole genome shotgun (WGS) entry which is preliminary data.</text>
</comment>